<comment type="caution">
    <text evidence="2">The sequence shown here is derived from an EMBL/GenBank/DDBJ whole genome shotgun (WGS) entry which is preliminary data.</text>
</comment>
<dbReference type="Proteomes" id="UP000016033">
    <property type="component" value="Unassembled WGS sequence"/>
</dbReference>
<name>T5L0A6_MICMQ</name>
<dbReference type="InterPro" id="IPR036291">
    <property type="entry name" value="NAD(P)-bd_dom_sf"/>
</dbReference>
<dbReference type="PATRIC" id="fig|1333857.3.peg.394"/>
<evidence type="ECO:0000313" key="3">
    <source>
        <dbReference type="Proteomes" id="UP000016033"/>
    </source>
</evidence>
<dbReference type="Gene3D" id="3.40.50.720">
    <property type="entry name" value="NAD(P)-binding Rossmann-like Domain"/>
    <property type="match status" value="1"/>
</dbReference>
<evidence type="ECO:0000259" key="1">
    <source>
        <dbReference type="Pfam" id="PF13460"/>
    </source>
</evidence>
<dbReference type="InterPro" id="IPR016040">
    <property type="entry name" value="NAD(P)-bd_dom"/>
</dbReference>
<dbReference type="PANTHER" id="PTHR43162:SF1">
    <property type="entry name" value="PRESTALK A DIFFERENTIATION PROTEIN A"/>
    <property type="match status" value="1"/>
</dbReference>
<dbReference type="Pfam" id="PF13460">
    <property type="entry name" value="NAD_binding_10"/>
    <property type="match status" value="1"/>
</dbReference>
<dbReference type="InterPro" id="IPR051604">
    <property type="entry name" value="Ergot_Alk_Oxidoreductase"/>
</dbReference>
<sequence length="272" mass="29746">MTILVSGATGTVGRHIVSQLRERGESVRALTRDPQRANLPEGVEVVRGDLTDVEAFRHAVEGCDAVHFITFNGEFGETLTNGPELVAAAEDAGVRRVSVLGGWDESTLEPALRESELAWALLAPVEFMSNAREWAPEVVSDRRVRTLADWPSAMVHEADIAAVAVAVLQGAPAEGQTYYLTGPEALTPAERTARIAEAIGEEVAWIRLTEDEERERLRSFGYDEGYVEFGVELALNPPEIGQVVQNTVTRLTGRPGRTFAQWAHENADLFRA</sequence>
<dbReference type="SUPFAM" id="SSF51735">
    <property type="entry name" value="NAD(P)-binding Rossmann-fold domains"/>
    <property type="match status" value="1"/>
</dbReference>
<dbReference type="PANTHER" id="PTHR43162">
    <property type="match status" value="1"/>
</dbReference>
<reference evidence="2 3" key="1">
    <citation type="journal article" date="2013" name="Genome Announc.">
        <title>Whole-genome sequences of five oyster-associated bacteria show potential for crude oil hydrocarbon degradation.</title>
        <authorList>
            <person name="Chauhan A."/>
            <person name="Green S."/>
            <person name="Pathak A."/>
            <person name="Thomas J."/>
            <person name="Venkatramanan R."/>
        </authorList>
    </citation>
    <scope>NUCLEOTIDE SEQUENCE [LARGE SCALE GENOMIC DNA]</scope>
    <source>
        <strain evidence="2 3">MF109</strain>
    </source>
</reference>
<feature type="domain" description="NAD(P)-binding" evidence="1">
    <location>
        <begin position="7"/>
        <end position="101"/>
    </location>
</feature>
<dbReference type="EMBL" id="ATAO01000024">
    <property type="protein sequence ID" value="EQM85724.1"/>
    <property type="molecule type" value="Genomic_DNA"/>
</dbReference>
<evidence type="ECO:0000313" key="2">
    <source>
        <dbReference type="EMBL" id="EQM85724.1"/>
    </source>
</evidence>
<organism evidence="2 3">
    <name type="scientific">Microbacterium maritypicum MF109</name>
    <dbReference type="NCBI Taxonomy" id="1333857"/>
    <lineage>
        <taxon>Bacteria</taxon>
        <taxon>Bacillati</taxon>
        <taxon>Actinomycetota</taxon>
        <taxon>Actinomycetes</taxon>
        <taxon>Micrococcales</taxon>
        <taxon>Microbacteriaceae</taxon>
        <taxon>Microbacterium</taxon>
    </lineage>
</organism>
<dbReference type="AlphaFoldDB" id="T5L0A6"/>
<protein>
    <recommendedName>
        <fullName evidence="1">NAD(P)-binding domain-containing protein</fullName>
    </recommendedName>
</protein>
<gene>
    <name evidence="2" type="ORF">L687_10870</name>
</gene>
<proteinExistence type="predicted"/>
<dbReference type="RefSeq" id="WP_021198382.1">
    <property type="nucleotide sequence ID" value="NZ_ATAO01000024.1"/>
</dbReference>
<accession>T5L0A6</accession>
<dbReference type="Gene3D" id="3.90.25.10">
    <property type="entry name" value="UDP-galactose 4-epimerase, domain 1"/>
    <property type="match status" value="1"/>
</dbReference>